<reference evidence="1 2" key="1">
    <citation type="journal article" date="2015" name="Genome Biol. Evol.">
        <title>Comparative Genomics of a Bacterivorous Green Alga Reveals Evolutionary Causalities and Consequences of Phago-Mixotrophic Mode of Nutrition.</title>
        <authorList>
            <person name="Burns J.A."/>
            <person name="Paasch A."/>
            <person name="Narechania A."/>
            <person name="Kim E."/>
        </authorList>
    </citation>
    <scope>NUCLEOTIDE SEQUENCE [LARGE SCALE GENOMIC DNA]</scope>
    <source>
        <strain evidence="1 2">PLY_AMNH</strain>
    </source>
</reference>
<gene>
    <name evidence="1" type="ORF">CYMTET_17450</name>
</gene>
<comment type="caution">
    <text evidence="1">The sequence shown here is derived from an EMBL/GenBank/DDBJ whole genome shotgun (WGS) entry which is preliminary data.</text>
</comment>
<accession>A0AAE0G9W1</accession>
<evidence type="ECO:0000313" key="1">
    <source>
        <dbReference type="EMBL" id="KAK3274360.1"/>
    </source>
</evidence>
<dbReference type="AlphaFoldDB" id="A0AAE0G9W1"/>
<organism evidence="1 2">
    <name type="scientific">Cymbomonas tetramitiformis</name>
    <dbReference type="NCBI Taxonomy" id="36881"/>
    <lineage>
        <taxon>Eukaryota</taxon>
        <taxon>Viridiplantae</taxon>
        <taxon>Chlorophyta</taxon>
        <taxon>Pyramimonadophyceae</taxon>
        <taxon>Pyramimonadales</taxon>
        <taxon>Pyramimonadaceae</taxon>
        <taxon>Cymbomonas</taxon>
    </lineage>
</organism>
<sequence length="91" mass="10385">MPAAGGEKWRWQTRDPVKDALVRRERNYSGDMAELLHPPLAVQCRPHQLSKFNTYTTNYGIEHLGKYDGRYLAVDEACQSSSRAAEHNLPL</sequence>
<proteinExistence type="predicted"/>
<keyword evidence="2" id="KW-1185">Reference proteome</keyword>
<dbReference type="EMBL" id="LGRX02007766">
    <property type="protein sequence ID" value="KAK3274360.1"/>
    <property type="molecule type" value="Genomic_DNA"/>
</dbReference>
<evidence type="ECO:0000313" key="2">
    <source>
        <dbReference type="Proteomes" id="UP001190700"/>
    </source>
</evidence>
<name>A0AAE0G9W1_9CHLO</name>
<dbReference type="Proteomes" id="UP001190700">
    <property type="component" value="Unassembled WGS sequence"/>
</dbReference>
<protein>
    <submittedName>
        <fullName evidence="1">Uncharacterized protein</fullName>
    </submittedName>
</protein>